<feature type="region of interest" description="Disordered" evidence="1">
    <location>
        <begin position="92"/>
        <end position="111"/>
    </location>
</feature>
<feature type="region of interest" description="Disordered" evidence="1">
    <location>
        <begin position="1"/>
        <end position="29"/>
    </location>
</feature>
<keyword evidence="3" id="KW-1185">Reference proteome</keyword>
<reference evidence="2 3" key="1">
    <citation type="submission" date="2022-05" db="EMBL/GenBank/DDBJ databases">
        <authorList>
            <person name="Park J.-S."/>
        </authorList>
    </citation>
    <scope>NUCLEOTIDE SEQUENCE [LARGE SCALE GENOMIC DNA]</scope>
    <source>
        <strain evidence="2 3">2012CJ34-2</strain>
    </source>
</reference>
<feature type="compositionally biased region" description="Polar residues" evidence="1">
    <location>
        <begin position="1"/>
        <end position="16"/>
    </location>
</feature>
<sequence>MSEAVQTSVAETSPQPSSLASSDDDLAKAEPVIAEVTEQPVKQEITVSPEQAFYQEQLESLKKQLAELEQSKSTDQLIQEGDALLRQLEQLNDSVSQEEPAENTPAQQELHNQIQSLEQRIQSLN</sequence>
<gene>
    <name evidence="2" type="ORF">M3P05_12460</name>
</gene>
<accession>A0ABT0PH83</accession>
<dbReference type="Proteomes" id="UP001203338">
    <property type="component" value="Unassembled WGS sequence"/>
</dbReference>
<evidence type="ECO:0000313" key="2">
    <source>
        <dbReference type="EMBL" id="MCL6270737.1"/>
    </source>
</evidence>
<organism evidence="2 3">
    <name type="scientific">Parendozoicomonas callyspongiae</name>
    <dbReference type="NCBI Taxonomy" id="2942213"/>
    <lineage>
        <taxon>Bacteria</taxon>
        <taxon>Pseudomonadati</taxon>
        <taxon>Pseudomonadota</taxon>
        <taxon>Gammaproteobacteria</taxon>
        <taxon>Oceanospirillales</taxon>
        <taxon>Endozoicomonadaceae</taxon>
        <taxon>Parendozoicomonas</taxon>
    </lineage>
</organism>
<comment type="caution">
    <text evidence="2">The sequence shown here is derived from an EMBL/GenBank/DDBJ whole genome shotgun (WGS) entry which is preliminary data.</text>
</comment>
<dbReference type="RefSeq" id="WP_249700016.1">
    <property type="nucleotide sequence ID" value="NZ_JAMFLX010000016.1"/>
</dbReference>
<dbReference type="EMBL" id="JAMFLX010000016">
    <property type="protein sequence ID" value="MCL6270737.1"/>
    <property type="molecule type" value="Genomic_DNA"/>
</dbReference>
<evidence type="ECO:0000256" key="1">
    <source>
        <dbReference type="SAM" id="MobiDB-lite"/>
    </source>
</evidence>
<proteinExistence type="predicted"/>
<name>A0ABT0PH83_9GAMM</name>
<evidence type="ECO:0000313" key="3">
    <source>
        <dbReference type="Proteomes" id="UP001203338"/>
    </source>
</evidence>
<protein>
    <submittedName>
        <fullName evidence="2">Uncharacterized protein</fullName>
    </submittedName>
</protein>